<keyword evidence="2" id="KW-1185">Reference proteome</keyword>
<protein>
    <submittedName>
        <fullName evidence="1">Uncharacterized protein</fullName>
    </submittedName>
</protein>
<dbReference type="RefSeq" id="WP_073369763.1">
    <property type="nucleotide sequence ID" value="NZ_FQWB01000003.1"/>
</dbReference>
<proteinExistence type="predicted"/>
<dbReference type="SUPFAM" id="SSF51905">
    <property type="entry name" value="FAD/NAD(P)-binding domain"/>
    <property type="match status" value="1"/>
</dbReference>
<reference evidence="2" key="1">
    <citation type="submission" date="2016-11" db="EMBL/GenBank/DDBJ databases">
        <authorList>
            <person name="Varghese N."/>
            <person name="Submissions S."/>
        </authorList>
    </citation>
    <scope>NUCLEOTIDE SEQUENCE [LARGE SCALE GENOMIC DNA]</scope>
    <source>
        <strain evidence="2">DSM 19978</strain>
    </source>
</reference>
<dbReference type="OrthoDB" id="9795420at2"/>
<dbReference type="InterPro" id="IPR036188">
    <property type="entry name" value="FAD/NAD-bd_sf"/>
</dbReference>
<accession>A0A1M5ILJ8</accession>
<gene>
    <name evidence="1" type="ORF">SAMN05443549_103135</name>
</gene>
<organism evidence="1 2">
    <name type="scientific">Flavobacterium fluvii</name>
    <dbReference type="NCBI Taxonomy" id="468056"/>
    <lineage>
        <taxon>Bacteria</taxon>
        <taxon>Pseudomonadati</taxon>
        <taxon>Bacteroidota</taxon>
        <taxon>Flavobacteriia</taxon>
        <taxon>Flavobacteriales</taxon>
        <taxon>Flavobacteriaceae</taxon>
        <taxon>Flavobacterium</taxon>
    </lineage>
</organism>
<dbReference type="STRING" id="468056.SAMN05443549_103135"/>
<name>A0A1M5ILJ8_9FLAO</name>
<dbReference type="Proteomes" id="UP000184516">
    <property type="component" value="Unassembled WGS sequence"/>
</dbReference>
<sequence>MNFISEKALKFLRKIYLAIYPEKSNFGRNWNMFSNKEYSNDLIYKKLIDDKPCMIARFGSTELELMTNYLGVKHTEKYKNTKNFIRGDSPAWWWEPIRVKQIKTHSGFFPNDIARINKFCELMIKDIPQVDILGSWLKEENVFNEELKYTKRVVLEDLEPFFAPNPWTRALEGKKVLVVHPYAETIEKQYEKRNLLFEANLLPTFELTTLKAVQSLGGENTEFKDWFEALDYMKGQIEEIDFDICIIGAGAYGFPLAAYVKRLGKKSIHLAGSTQLLFGIKGKRWEEFIVWPYMNLFNEHWVRPNDNEKPSNAQKVEGACYW</sequence>
<evidence type="ECO:0000313" key="2">
    <source>
        <dbReference type="Proteomes" id="UP000184516"/>
    </source>
</evidence>
<dbReference type="AlphaFoldDB" id="A0A1M5ILJ8"/>
<dbReference type="EMBL" id="FQWB01000003">
    <property type="protein sequence ID" value="SHG28800.1"/>
    <property type="molecule type" value="Genomic_DNA"/>
</dbReference>
<evidence type="ECO:0000313" key="1">
    <source>
        <dbReference type="EMBL" id="SHG28800.1"/>
    </source>
</evidence>